<dbReference type="InterPro" id="IPR000719">
    <property type="entry name" value="Prot_kinase_dom"/>
</dbReference>
<dbReference type="Gene3D" id="1.10.510.10">
    <property type="entry name" value="Transferase(Phosphotransferase) domain 1"/>
    <property type="match status" value="1"/>
</dbReference>
<evidence type="ECO:0000313" key="3">
    <source>
        <dbReference type="EMBL" id="KDQ12499.1"/>
    </source>
</evidence>
<dbReference type="OrthoDB" id="5569250at2759"/>
<protein>
    <recommendedName>
        <fullName evidence="2">Protein kinase domain-containing protein</fullName>
    </recommendedName>
</protein>
<dbReference type="Proteomes" id="UP000027195">
    <property type="component" value="Unassembled WGS sequence"/>
</dbReference>
<sequence>MANYILQGTPNNAPSPMEWVPLGGSYLLTADGEKSLRKPDAIVVPRTLRAQHNMGIEKFRWTDPFLSIKFKLKSTSTSRQSGNLGIMQKDLIQDELQLASYALEMLSALGNRRFVIGFLFDGCWGRIWYFSRSVVISSTSFDIESQFTTFASIIAALPLLNFEMLGFDPSIFSLDPPVRPPRTLTDWILRLPKEGKSGAYSYATIHRIIHVQRCVIGRATVVGRIGSFIEEDLGTNEGKRAYQKAQRDKKADQGDSSPPGSPARRTTKTDPITFENGTDQQCRVLLRVSEEEYKNSWVFKLSSQIATRRSELEFLQRISSVGIRRIPDFKPSLSGVLARLSDGSLEALCPTDSNGNPLYEHRELRVLVSEHIHHVYRLWGVELKKALHDILYVIEELHDKAGILHRDISINNLAYRRGADGRVEGIIYDFDLAMDLDADTASSERPTGTTAFLAMHLLYGASLRHRLSFEYESFLYVLWWLVACHNRGGAMVKADPLKDWYLGTADEIRKTKWDAFSLPIPVLPHHEDLYSGLYNLQLLVFTALSQMIVAKARPKAAAGTRKEAGLKMSVDYELLSSRGITAESLGLTAGGFSTALGWGDELEHYERGEVEVLD</sequence>
<dbReference type="GO" id="GO:0004672">
    <property type="term" value="F:protein kinase activity"/>
    <property type="evidence" value="ECO:0007669"/>
    <property type="project" value="InterPro"/>
</dbReference>
<gene>
    <name evidence="3" type="ORF">BOTBODRAFT_34462</name>
</gene>
<evidence type="ECO:0000313" key="4">
    <source>
        <dbReference type="Proteomes" id="UP000027195"/>
    </source>
</evidence>
<dbReference type="STRING" id="930990.A0A067MAB1"/>
<dbReference type="PANTHER" id="PTHR38248">
    <property type="entry name" value="FUNK1 6"/>
    <property type="match status" value="1"/>
</dbReference>
<dbReference type="InParanoid" id="A0A067MAB1"/>
<accession>A0A067MAB1</accession>
<proteinExistence type="predicted"/>
<dbReference type="Pfam" id="PF17667">
    <property type="entry name" value="Pkinase_fungal"/>
    <property type="match status" value="2"/>
</dbReference>
<reference evidence="4" key="1">
    <citation type="journal article" date="2014" name="Proc. Natl. Acad. Sci. U.S.A.">
        <title>Extensive sampling of basidiomycete genomes demonstrates inadequacy of the white-rot/brown-rot paradigm for wood decay fungi.</title>
        <authorList>
            <person name="Riley R."/>
            <person name="Salamov A.A."/>
            <person name="Brown D.W."/>
            <person name="Nagy L.G."/>
            <person name="Floudas D."/>
            <person name="Held B.W."/>
            <person name="Levasseur A."/>
            <person name="Lombard V."/>
            <person name="Morin E."/>
            <person name="Otillar R."/>
            <person name="Lindquist E.A."/>
            <person name="Sun H."/>
            <person name="LaButti K.M."/>
            <person name="Schmutz J."/>
            <person name="Jabbour D."/>
            <person name="Luo H."/>
            <person name="Baker S.E."/>
            <person name="Pisabarro A.G."/>
            <person name="Walton J.D."/>
            <person name="Blanchette R.A."/>
            <person name="Henrissat B."/>
            <person name="Martin F."/>
            <person name="Cullen D."/>
            <person name="Hibbett D.S."/>
            <person name="Grigoriev I.V."/>
        </authorList>
    </citation>
    <scope>NUCLEOTIDE SEQUENCE [LARGE SCALE GENOMIC DNA]</scope>
    <source>
        <strain evidence="4">FD-172 SS1</strain>
    </source>
</reference>
<evidence type="ECO:0000259" key="2">
    <source>
        <dbReference type="PROSITE" id="PS50011"/>
    </source>
</evidence>
<feature type="compositionally biased region" description="Basic and acidic residues" evidence="1">
    <location>
        <begin position="239"/>
        <end position="253"/>
    </location>
</feature>
<keyword evidence="4" id="KW-1185">Reference proteome</keyword>
<organism evidence="3 4">
    <name type="scientific">Botryobasidium botryosum (strain FD-172 SS1)</name>
    <dbReference type="NCBI Taxonomy" id="930990"/>
    <lineage>
        <taxon>Eukaryota</taxon>
        <taxon>Fungi</taxon>
        <taxon>Dikarya</taxon>
        <taxon>Basidiomycota</taxon>
        <taxon>Agaricomycotina</taxon>
        <taxon>Agaricomycetes</taxon>
        <taxon>Cantharellales</taxon>
        <taxon>Botryobasidiaceae</taxon>
        <taxon>Botryobasidium</taxon>
    </lineage>
</organism>
<name>A0A067MAB1_BOTB1</name>
<dbReference type="SUPFAM" id="SSF56112">
    <property type="entry name" value="Protein kinase-like (PK-like)"/>
    <property type="match status" value="1"/>
</dbReference>
<feature type="region of interest" description="Disordered" evidence="1">
    <location>
        <begin position="239"/>
        <end position="275"/>
    </location>
</feature>
<dbReference type="PANTHER" id="PTHR38248:SF2">
    <property type="entry name" value="FUNK1 11"/>
    <property type="match status" value="1"/>
</dbReference>
<dbReference type="PROSITE" id="PS50011">
    <property type="entry name" value="PROTEIN_KINASE_DOM"/>
    <property type="match status" value="1"/>
</dbReference>
<feature type="domain" description="Protein kinase" evidence="2">
    <location>
        <begin position="227"/>
        <end position="575"/>
    </location>
</feature>
<evidence type="ECO:0000256" key="1">
    <source>
        <dbReference type="SAM" id="MobiDB-lite"/>
    </source>
</evidence>
<dbReference type="HOGENOM" id="CLU_444792_0_0_1"/>
<dbReference type="GO" id="GO:0005524">
    <property type="term" value="F:ATP binding"/>
    <property type="evidence" value="ECO:0007669"/>
    <property type="project" value="InterPro"/>
</dbReference>
<dbReference type="EMBL" id="KL198050">
    <property type="protein sequence ID" value="KDQ12499.1"/>
    <property type="molecule type" value="Genomic_DNA"/>
</dbReference>
<dbReference type="InterPro" id="IPR011009">
    <property type="entry name" value="Kinase-like_dom_sf"/>
</dbReference>
<dbReference type="AlphaFoldDB" id="A0A067MAB1"/>
<dbReference type="InterPro" id="IPR040976">
    <property type="entry name" value="Pkinase_fungal"/>
</dbReference>